<dbReference type="RefSeq" id="WP_389835645.1">
    <property type="nucleotide sequence ID" value="NZ_JBIAJP010000021.1"/>
</dbReference>
<evidence type="ECO:0000313" key="1">
    <source>
        <dbReference type="EMBL" id="MFF0009644.1"/>
    </source>
</evidence>
<protein>
    <submittedName>
        <fullName evidence="1">Uncharacterized protein</fullName>
    </submittedName>
</protein>
<name>A0ABW6N8T8_9ACTN</name>
<accession>A0ABW6N8T8</accession>
<organism evidence="1 2">
    <name type="scientific">Streptomyces tibetensis</name>
    <dbReference type="NCBI Taxonomy" id="2382123"/>
    <lineage>
        <taxon>Bacteria</taxon>
        <taxon>Bacillati</taxon>
        <taxon>Actinomycetota</taxon>
        <taxon>Actinomycetes</taxon>
        <taxon>Kitasatosporales</taxon>
        <taxon>Streptomycetaceae</taxon>
        <taxon>Streptomyces</taxon>
    </lineage>
</organism>
<comment type="caution">
    <text evidence="1">The sequence shown here is derived from an EMBL/GenBank/DDBJ whole genome shotgun (WGS) entry which is preliminary data.</text>
</comment>
<reference evidence="1 2" key="1">
    <citation type="submission" date="2024-10" db="EMBL/GenBank/DDBJ databases">
        <title>The Natural Products Discovery Center: Release of the First 8490 Sequenced Strains for Exploring Actinobacteria Biosynthetic Diversity.</title>
        <authorList>
            <person name="Kalkreuter E."/>
            <person name="Kautsar S.A."/>
            <person name="Yang D."/>
            <person name="Bader C.D."/>
            <person name="Teijaro C.N."/>
            <person name="Fluegel L."/>
            <person name="Davis C.M."/>
            <person name="Simpson J.R."/>
            <person name="Lauterbach L."/>
            <person name="Steele A.D."/>
            <person name="Gui C."/>
            <person name="Meng S."/>
            <person name="Li G."/>
            <person name="Viehrig K."/>
            <person name="Ye F."/>
            <person name="Su P."/>
            <person name="Kiefer A.F."/>
            <person name="Nichols A."/>
            <person name="Cepeda A.J."/>
            <person name="Yan W."/>
            <person name="Fan B."/>
            <person name="Jiang Y."/>
            <person name="Adhikari A."/>
            <person name="Zheng C.-J."/>
            <person name="Schuster L."/>
            <person name="Cowan T.M."/>
            <person name="Smanski M.J."/>
            <person name="Chevrette M.G."/>
            <person name="De Carvalho L.P.S."/>
            <person name="Shen B."/>
        </authorList>
    </citation>
    <scope>NUCLEOTIDE SEQUENCE [LARGE SCALE GENOMIC DNA]</scope>
    <source>
        <strain evidence="1 2">NPDC005497</strain>
    </source>
</reference>
<gene>
    <name evidence="1" type="ORF">ACFYQT_40320</name>
</gene>
<sequence length="156" mass="17020">MTDQPAEKKATIALDVTGNDPKFPAYQLSINAMDSETSGHGYRLMGPKYLGRSKNLRTVELKQRDADEIRAILDEVFPTQVVVDCAAVELDDGENLHGLGVGGYLELDRTTAGMQPGTWLLTGYGSEGDGTAHMRRLSDSEVRSARNAEAFARMND</sequence>
<dbReference type="EMBL" id="JBIAJP010000021">
    <property type="protein sequence ID" value="MFF0009644.1"/>
    <property type="molecule type" value="Genomic_DNA"/>
</dbReference>
<keyword evidence="2" id="KW-1185">Reference proteome</keyword>
<dbReference type="Proteomes" id="UP001601422">
    <property type="component" value="Unassembled WGS sequence"/>
</dbReference>
<evidence type="ECO:0000313" key="2">
    <source>
        <dbReference type="Proteomes" id="UP001601422"/>
    </source>
</evidence>
<proteinExistence type="predicted"/>